<gene>
    <name evidence="2" type="ORF">BaRGS_00028967</name>
</gene>
<name>A0ABD0JXQ9_9CAEN</name>
<dbReference type="Proteomes" id="UP001519460">
    <property type="component" value="Unassembled WGS sequence"/>
</dbReference>
<keyword evidence="3" id="KW-1185">Reference proteome</keyword>
<evidence type="ECO:0000256" key="1">
    <source>
        <dbReference type="SAM" id="MobiDB-lite"/>
    </source>
</evidence>
<comment type="caution">
    <text evidence="2">The sequence shown here is derived from an EMBL/GenBank/DDBJ whole genome shotgun (WGS) entry which is preliminary data.</text>
</comment>
<feature type="region of interest" description="Disordered" evidence="1">
    <location>
        <begin position="1"/>
        <end position="22"/>
    </location>
</feature>
<dbReference type="EMBL" id="JACVVK020000295">
    <property type="protein sequence ID" value="KAK7479787.1"/>
    <property type="molecule type" value="Genomic_DNA"/>
</dbReference>
<evidence type="ECO:0000313" key="2">
    <source>
        <dbReference type="EMBL" id="KAK7479787.1"/>
    </source>
</evidence>
<feature type="non-terminal residue" evidence="2">
    <location>
        <position position="1"/>
    </location>
</feature>
<evidence type="ECO:0000313" key="3">
    <source>
        <dbReference type="Proteomes" id="UP001519460"/>
    </source>
</evidence>
<accession>A0ABD0JXQ9</accession>
<sequence>NGGKRRASERAREGESEGARDRARKLVDTRCVCGSRDRDGMGGTAEVYARAHGLSICGVKHLHV</sequence>
<dbReference type="AlphaFoldDB" id="A0ABD0JXQ9"/>
<organism evidence="2 3">
    <name type="scientific">Batillaria attramentaria</name>
    <dbReference type="NCBI Taxonomy" id="370345"/>
    <lineage>
        <taxon>Eukaryota</taxon>
        <taxon>Metazoa</taxon>
        <taxon>Spiralia</taxon>
        <taxon>Lophotrochozoa</taxon>
        <taxon>Mollusca</taxon>
        <taxon>Gastropoda</taxon>
        <taxon>Caenogastropoda</taxon>
        <taxon>Sorbeoconcha</taxon>
        <taxon>Cerithioidea</taxon>
        <taxon>Batillariidae</taxon>
        <taxon>Batillaria</taxon>
    </lineage>
</organism>
<reference evidence="2 3" key="1">
    <citation type="journal article" date="2023" name="Sci. Data">
        <title>Genome assembly of the Korean intertidal mud-creeper Batillaria attramentaria.</title>
        <authorList>
            <person name="Patra A.K."/>
            <person name="Ho P.T."/>
            <person name="Jun S."/>
            <person name="Lee S.J."/>
            <person name="Kim Y."/>
            <person name="Won Y.J."/>
        </authorList>
    </citation>
    <scope>NUCLEOTIDE SEQUENCE [LARGE SCALE GENOMIC DNA]</scope>
    <source>
        <strain evidence="2">Wonlab-2016</strain>
    </source>
</reference>
<protein>
    <submittedName>
        <fullName evidence="2">Uncharacterized protein</fullName>
    </submittedName>
</protein>
<proteinExistence type="predicted"/>